<evidence type="ECO:0000313" key="2">
    <source>
        <dbReference type="EMBL" id="KAK6537333.1"/>
    </source>
</evidence>
<accession>A0AAV9XBP8</accession>
<feature type="chain" id="PRO_5043474508" evidence="1">
    <location>
        <begin position="20"/>
        <end position="376"/>
    </location>
</feature>
<protein>
    <submittedName>
        <fullName evidence="2">Uncharacterized protein</fullName>
    </submittedName>
</protein>
<dbReference type="Proteomes" id="UP001365542">
    <property type="component" value="Unassembled WGS sequence"/>
</dbReference>
<gene>
    <name evidence="2" type="ORF">TWF694_011524</name>
</gene>
<name>A0AAV9XBP8_9PEZI</name>
<feature type="signal peptide" evidence="1">
    <location>
        <begin position="1"/>
        <end position="19"/>
    </location>
</feature>
<comment type="caution">
    <text evidence="2">The sequence shown here is derived from an EMBL/GenBank/DDBJ whole genome shotgun (WGS) entry which is preliminary data.</text>
</comment>
<evidence type="ECO:0000256" key="1">
    <source>
        <dbReference type="SAM" id="SignalP"/>
    </source>
</evidence>
<organism evidence="2 3">
    <name type="scientific">Orbilia ellipsospora</name>
    <dbReference type="NCBI Taxonomy" id="2528407"/>
    <lineage>
        <taxon>Eukaryota</taxon>
        <taxon>Fungi</taxon>
        <taxon>Dikarya</taxon>
        <taxon>Ascomycota</taxon>
        <taxon>Pezizomycotina</taxon>
        <taxon>Orbiliomycetes</taxon>
        <taxon>Orbiliales</taxon>
        <taxon>Orbiliaceae</taxon>
        <taxon>Orbilia</taxon>
    </lineage>
</organism>
<keyword evidence="3" id="KW-1185">Reference proteome</keyword>
<proteinExistence type="predicted"/>
<keyword evidence="1" id="KW-0732">Signal</keyword>
<dbReference type="EMBL" id="JAVHJO010000009">
    <property type="protein sequence ID" value="KAK6537333.1"/>
    <property type="molecule type" value="Genomic_DNA"/>
</dbReference>
<sequence>MKSQSLLPALFALLRMTLAVSPPTCDDNFNPYHTTFVINGEEYLDPRDIPPQDSAFVTNFNNYLEILSAKSYVDTIAQRVSLPAMWDVYDEIKGWEEGKLFLPIPLASTIVFYEYVTKHRFHCAANNVELLHMLAKIYEIKPLDRGLVPLLDDYDLDASDELELETGIAAKNIASTKDAAGDMPIETQAQIEITTEKEEVPQPISELVDFYYEDKQYGSRPSTHLNEIADTPQEGYKSQIPGSMVDPEAEESPVYLGAMQYLNWGKAEGLYARRMMMTEELKQFQSVLSYSGVDAEIRRNLLAVSSAWSWLDASLLQFRDNMKNFASVRDFRTEAFDKAKIEQRLVFWVQADTARNFNMRQMRERMRRQAQGPQIK</sequence>
<evidence type="ECO:0000313" key="3">
    <source>
        <dbReference type="Proteomes" id="UP001365542"/>
    </source>
</evidence>
<dbReference type="AlphaFoldDB" id="A0AAV9XBP8"/>
<reference evidence="2 3" key="1">
    <citation type="submission" date="2019-10" db="EMBL/GenBank/DDBJ databases">
        <authorList>
            <person name="Palmer J.M."/>
        </authorList>
    </citation>
    <scope>NUCLEOTIDE SEQUENCE [LARGE SCALE GENOMIC DNA]</scope>
    <source>
        <strain evidence="2 3">TWF694</strain>
    </source>
</reference>